<dbReference type="PANTHER" id="PTHR23155">
    <property type="entry name" value="DISEASE RESISTANCE PROTEIN RP"/>
    <property type="match status" value="1"/>
</dbReference>
<keyword evidence="14" id="KW-1185">Reference proteome</keyword>
<dbReference type="EMBL" id="BKCP01010626">
    <property type="protein sequence ID" value="GER53548.1"/>
    <property type="molecule type" value="Genomic_DNA"/>
</dbReference>
<dbReference type="OrthoDB" id="3064467at2759"/>
<evidence type="ECO:0000256" key="9">
    <source>
        <dbReference type="ARBA" id="ARBA00022821"/>
    </source>
</evidence>
<dbReference type="GO" id="GO:0005737">
    <property type="term" value="C:cytoplasm"/>
    <property type="evidence" value="ECO:0007669"/>
    <property type="project" value="UniProtKB-SubCell"/>
</dbReference>
<dbReference type="InterPro" id="IPR058922">
    <property type="entry name" value="WHD_DRP"/>
</dbReference>
<evidence type="ECO:0000259" key="11">
    <source>
        <dbReference type="Pfam" id="PF00931"/>
    </source>
</evidence>
<dbReference type="Proteomes" id="UP000325081">
    <property type="component" value="Unassembled WGS sequence"/>
</dbReference>
<keyword evidence="9" id="KW-0611">Plant defense</keyword>
<evidence type="ECO:0000256" key="4">
    <source>
        <dbReference type="ARBA" id="ARBA00022490"/>
    </source>
</evidence>
<dbReference type="AlphaFoldDB" id="A0A5A7R7Z3"/>
<keyword evidence="5" id="KW-0433">Leucine-rich repeat</keyword>
<name>A0A5A7R7Z3_STRAF</name>
<comment type="caution">
    <text evidence="13">The sequence shown here is derived from an EMBL/GenBank/DDBJ whole genome shotgun (WGS) entry which is preliminary data.</text>
</comment>
<dbReference type="InterPro" id="IPR042197">
    <property type="entry name" value="Apaf_helical"/>
</dbReference>
<dbReference type="Pfam" id="PF23559">
    <property type="entry name" value="WHD_DRP"/>
    <property type="match status" value="1"/>
</dbReference>
<keyword evidence="10" id="KW-0067">ATP-binding</keyword>
<dbReference type="InterPro" id="IPR027417">
    <property type="entry name" value="P-loop_NTPase"/>
</dbReference>
<evidence type="ECO:0000259" key="12">
    <source>
        <dbReference type="Pfam" id="PF23559"/>
    </source>
</evidence>
<reference evidence="14" key="1">
    <citation type="journal article" date="2019" name="Curr. Biol.">
        <title>Genome Sequence of Striga asiatica Provides Insight into the Evolution of Plant Parasitism.</title>
        <authorList>
            <person name="Yoshida S."/>
            <person name="Kim S."/>
            <person name="Wafula E.K."/>
            <person name="Tanskanen J."/>
            <person name="Kim Y.M."/>
            <person name="Honaas L."/>
            <person name="Yang Z."/>
            <person name="Spallek T."/>
            <person name="Conn C.E."/>
            <person name="Ichihashi Y."/>
            <person name="Cheong K."/>
            <person name="Cui S."/>
            <person name="Der J.P."/>
            <person name="Gundlach H."/>
            <person name="Jiao Y."/>
            <person name="Hori C."/>
            <person name="Ishida J.K."/>
            <person name="Kasahara H."/>
            <person name="Kiba T."/>
            <person name="Kim M.S."/>
            <person name="Koo N."/>
            <person name="Laohavisit A."/>
            <person name="Lee Y.H."/>
            <person name="Lumba S."/>
            <person name="McCourt P."/>
            <person name="Mortimer J.C."/>
            <person name="Mutuku J.M."/>
            <person name="Nomura T."/>
            <person name="Sasaki-Sekimoto Y."/>
            <person name="Seto Y."/>
            <person name="Wang Y."/>
            <person name="Wakatake T."/>
            <person name="Sakakibara H."/>
            <person name="Demura T."/>
            <person name="Yamaguchi S."/>
            <person name="Yoneyama K."/>
            <person name="Manabe R.I."/>
            <person name="Nelson D.C."/>
            <person name="Schulman A.H."/>
            <person name="Timko M.P."/>
            <person name="dePamphilis C.W."/>
            <person name="Choi D."/>
            <person name="Shirasu K."/>
        </authorList>
    </citation>
    <scope>NUCLEOTIDE SEQUENCE [LARGE SCALE GENOMIC DNA]</scope>
    <source>
        <strain evidence="14">cv. UVA1</strain>
    </source>
</reference>
<dbReference type="SUPFAM" id="SSF52540">
    <property type="entry name" value="P-loop containing nucleoside triphosphate hydrolases"/>
    <property type="match status" value="1"/>
</dbReference>
<evidence type="ECO:0000256" key="3">
    <source>
        <dbReference type="ARBA" id="ARBA00008894"/>
    </source>
</evidence>
<dbReference type="Gene3D" id="1.20.5.4130">
    <property type="match status" value="1"/>
</dbReference>
<feature type="domain" description="NB-ARC" evidence="11">
    <location>
        <begin position="189"/>
        <end position="358"/>
    </location>
</feature>
<feature type="domain" description="Disease resistance protein winged helix" evidence="12">
    <location>
        <begin position="443"/>
        <end position="512"/>
    </location>
</feature>
<dbReference type="FunFam" id="1.10.8.430:FF:000003">
    <property type="entry name" value="Probable disease resistance protein At5g66910"/>
    <property type="match status" value="1"/>
</dbReference>
<organism evidence="13 14">
    <name type="scientific">Striga asiatica</name>
    <name type="common">Asiatic witchweed</name>
    <name type="synonym">Buchnera asiatica</name>
    <dbReference type="NCBI Taxonomy" id="4170"/>
    <lineage>
        <taxon>Eukaryota</taxon>
        <taxon>Viridiplantae</taxon>
        <taxon>Streptophyta</taxon>
        <taxon>Embryophyta</taxon>
        <taxon>Tracheophyta</taxon>
        <taxon>Spermatophyta</taxon>
        <taxon>Magnoliopsida</taxon>
        <taxon>eudicotyledons</taxon>
        <taxon>Gunneridae</taxon>
        <taxon>Pentapetalae</taxon>
        <taxon>asterids</taxon>
        <taxon>lamiids</taxon>
        <taxon>Lamiales</taxon>
        <taxon>Orobanchaceae</taxon>
        <taxon>Buchnereae</taxon>
        <taxon>Striga</taxon>
    </lineage>
</organism>
<dbReference type="Gene3D" id="1.10.8.430">
    <property type="entry name" value="Helical domain of apoptotic protease-activating factors"/>
    <property type="match status" value="1"/>
</dbReference>
<keyword evidence="4" id="KW-0963">Cytoplasm</keyword>
<evidence type="ECO:0000256" key="5">
    <source>
        <dbReference type="ARBA" id="ARBA00022614"/>
    </source>
</evidence>
<comment type="function">
    <text evidence="1">Confers resistance to late blight (Phytophthora infestans) races carrying the avirulence gene Avr1. Resistance proteins guard the plant against pathogens that contain an appropriate avirulence protein via an indirect interaction with this avirulence protein. That triggers a defense system including the hypersensitive response, which restricts the pathogen growth.</text>
</comment>
<keyword evidence="8" id="KW-0547">Nucleotide-binding</keyword>
<dbReference type="PRINTS" id="PR00364">
    <property type="entry name" value="DISEASERSIST"/>
</dbReference>
<accession>A0A5A7R7Z3</accession>
<gene>
    <name evidence="13" type="ORF">STAS_31079</name>
</gene>
<dbReference type="Gene3D" id="3.40.50.300">
    <property type="entry name" value="P-loop containing nucleotide triphosphate hydrolases"/>
    <property type="match status" value="1"/>
</dbReference>
<dbReference type="SUPFAM" id="SSF52058">
    <property type="entry name" value="L domain-like"/>
    <property type="match status" value="1"/>
</dbReference>
<keyword evidence="7" id="KW-0677">Repeat</keyword>
<dbReference type="Gene3D" id="1.10.10.10">
    <property type="entry name" value="Winged helix-like DNA-binding domain superfamily/Winged helix DNA-binding domain"/>
    <property type="match status" value="1"/>
</dbReference>
<dbReference type="GO" id="GO:0009626">
    <property type="term" value="P:plant-type hypersensitive response"/>
    <property type="evidence" value="ECO:0007669"/>
    <property type="project" value="UniProtKB-KW"/>
</dbReference>
<evidence type="ECO:0000256" key="6">
    <source>
        <dbReference type="ARBA" id="ARBA00022667"/>
    </source>
</evidence>
<dbReference type="GO" id="GO:0005524">
    <property type="term" value="F:ATP binding"/>
    <property type="evidence" value="ECO:0007669"/>
    <property type="project" value="UniProtKB-KW"/>
</dbReference>
<evidence type="ECO:0000256" key="1">
    <source>
        <dbReference type="ARBA" id="ARBA00002074"/>
    </source>
</evidence>
<keyword evidence="6" id="KW-0381">Hypersensitive response</keyword>
<dbReference type="InterPro" id="IPR044974">
    <property type="entry name" value="Disease_R_plants"/>
</dbReference>
<evidence type="ECO:0000256" key="8">
    <source>
        <dbReference type="ARBA" id="ARBA00022741"/>
    </source>
</evidence>
<evidence type="ECO:0000313" key="13">
    <source>
        <dbReference type="EMBL" id="GER53548.1"/>
    </source>
</evidence>
<sequence length="937" mass="108192">MEAYAALLSLAHTIDQIQNHPRPPISFHKLQIKSLIEMVTHLLHFLQNYSIDDADGLVGRMAEVAHKAEDIIESHIADHFEDEYEVSLFRYIQKMMEESDAAHETEDINESHIVGEDNSLYGELQKVMPDLDSITKDVAAVKEKAGKKNAPSCMEDDATLGSDDVMNNLMDKHKLNSEGDDTMVGSDDVMYDVINRLTDQQSNRRIIAITGMGGIGKTTLAKRIYENPLIVEQFDIRGWATISQEFDSKRILLQVFDCLKTIGNGDEFVQMSEHELGDTLYKILFGRRYLIVMDDIWGTNVWDKVKPFFPENNNGSKVLISTRLLNVASQLDGPDYFQMPFLNPEKSWKLLCRCVFGEQEWPPELEDIGKVIAGNCGGLPLSIVVVGGLLAKSEQTRENWQHVLENLSSIVNLEEDKHCFRILQLSYNQLPVHLKPCFLYMMEDHIIHVPTLIKLWVDEGFVKPVAGKSLESIAREVYLHGLVIRNLILVREWGYTRRVKRCAIHDLLRDLCIKEAEKNKFFRTTQNLNNVHDKSRRIGIHQGTSEWYNIPPPLSVQSASQARTLILNVNGYIPSTASFRLLRVLKVLDKSYVKEDPYSGQEYFLPVNLCHLAARWIELPIAEFYRLWNLRTLIVDVTVTWLLLDIWRMPQLRHIKVYNFQLKDPPPLPMNEQNSWMVLEKLETLQTVHDLRLTEIVVERIPNINKLGIRYEEEKLSPADYGLNNLCRLRKLECLSISCASSLSRRIEVTLFPVSLRKLDLEGTYLRWEEMGRKIGSLPYLEALKLYENAFVGPEWESAEGGFPSLKYLKIERCRELERWRAEATHFPRLERLQLQGLNNLKEIPLGIGEITTLREIRVWNCSDSVVLSARKILEEQEECYGEVELQIRVSLHNETQLRKESLRSRNLHFSESIRNPAFRTSSMILPFLHFLTTYHE</sequence>
<comment type="similarity">
    <text evidence="3">Belongs to the disease resistance NB-LRR family.</text>
</comment>
<proteinExistence type="inferred from homology"/>
<dbReference type="InterPro" id="IPR036388">
    <property type="entry name" value="WH-like_DNA-bd_sf"/>
</dbReference>
<dbReference type="InterPro" id="IPR032675">
    <property type="entry name" value="LRR_dom_sf"/>
</dbReference>
<evidence type="ECO:0000256" key="2">
    <source>
        <dbReference type="ARBA" id="ARBA00004496"/>
    </source>
</evidence>
<dbReference type="FunFam" id="3.40.50.300:FF:001091">
    <property type="entry name" value="Probable disease resistance protein At1g61300"/>
    <property type="match status" value="1"/>
</dbReference>
<dbReference type="InterPro" id="IPR002182">
    <property type="entry name" value="NB-ARC"/>
</dbReference>
<evidence type="ECO:0000313" key="14">
    <source>
        <dbReference type="Proteomes" id="UP000325081"/>
    </source>
</evidence>
<dbReference type="GO" id="GO:0043531">
    <property type="term" value="F:ADP binding"/>
    <property type="evidence" value="ECO:0007669"/>
    <property type="project" value="InterPro"/>
</dbReference>
<evidence type="ECO:0000256" key="10">
    <source>
        <dbReference type="ARBA" id="ARBA00022840"/>
    </source>
</evidence>
<comment type="subcellular location">
    <subcellularLocation>
        <location evidence="2">Cytoplasm</location>
    </subcellularLocation>
</comment>
<dbReference type="PANTHER" id="PTHR23155:SF1152">
    <property type="entry name" value="AAA+ ATPASE DOMAIN-CONTAINING PROTEIN"/>
    <property type="match status" value="1"/>
</dbReference>
<dbReference type="Gene3D" id="3.80.10.10">
    <property type="entry name" value="Ribonuclease Inhibitor"/>
    <property type="match status" value="1"/>
</dbReference>
<protein>
    <submittedName>
        <fullName evidence="13">Disease resistance protein</fullName>
    </submittedName>
</protein>
<evidence type="ECO:0000256" key="7">
    <source>
        <dbReference type="ARBA" id="ARBA00022737"/>
    </source>
</evidence>
<dbReference type="Pfam" id="PF00931">
    <property type="entry name" value="NB-ARC"/>
    <property type="match status" value="1"/>
</dbReference>